<dbReference type="SUPFAM" id="SSF49410">
    <property type="entry name" value="Alpha-macroglobulin receptor domain"/>
    <property type="match status" value="1"/>
</dbReference>
<dbReference type="Pfam" id="PF07677">
    <property type="entry name" value="A2M_recep"/>
    <property type="match status" value="1"/>
</dbReference>
<evidence type="ECO:0000259" key="2">
    <source>
        <dbReference type="SMART" id="SM01361"/>
    </source>
</evidence>
<keyword evidence="4" id="KW-1185">Reference proteome</keyword>
<name>A0ABV0TYT3_9TELE</name>
<evidence type="ECO:0000313" key="3">
    <source>
        <dbReference type="EMBL" id="MEQ2237946.1"/>
    </source>
</evidence>
<accession>A0ABV0TYT3</accession>
<keyword evidence="1" id="KW-0732">Signal</keyword>
<dbReference type="Proteomes" id="UP001482620">
    <property type="component" value="Unassembled WGS sequence"/>
</dbReference>
<dbReference type="PANTHER" id="PTHR11412">
    <property type="entry name" value="MACROGLOBULIN / COMPLEMENT"/>
    <property type="match status" value="1"/>
</dbReference>
<evidence type="ECO:0000313" key="4">
    <source>
        <dbReference type="Proteomes" id="UP001482620"/>
    </source>
</evidence>
<organism evidence="3 4">
    <name type="scientific">Ilyodon furcidens</name>
    <name type="common">goldbreast splitfin</name>
    <dbReference type="NCBI Taxonomy" id="33524"/>
    <lineage>
        <taxon>Eukaryota</taxon>
        <taxon>Metazoa</taxon>
        <taxon>Chordata</taxon>
        <taxon>Craniata</taxon>
        <taxon>Vertebrata</taxon>
        <taxon>Euteleostomi</taxon>
        <taxon>Actinopterygii</taxon>
        <taxon>Neopterygii</taxon>
        <taxon>Teleostei</taxon>
        <taxon>Neoteleostei</taxon>
        <taxon>Acanthomorphata</taxon>
        <taxon>Ovalentaria</taxon>
        <taxon>Atherinomorphae</taxon>
        <taxon>Cyprinodontiformes</taxon>
        <taxon>Goodeidae</taxon>
        <taxon>Ilyodon</taxon>
    </lineage>
</organism>
<dbReference type="InterPro" id="IPR050473">
    <property type="entry name" value="A2M/Complement_sys"/>
</dbReference>
<proteinExistence type="predicted"/>
<dbReference type="InterPro" id="IPR036595">
    <property type="entry name" value="A-macroglobulin_rcpt-bd_sf"/>
</dbReference>
<comment type="caution">
    <text evidence="3">The sequence shown here is derived from an EMBL/GenBank/DDBJ whole genome shotgun (WGS) entry which is preliminary data.</text>
</comment>
<dbReference type="EMBL" id="JAHRIQ010050209">
    <property type="protein sequence ID" value="MEQ2237946.1"/>
    <property type="molecule type" value="Genomic_DNA"/>
</dbReference>
<dbReference type="Gene3D" id="2.60.40.690">
    <property type="entry name" value="Alpha-macroglobulin, receptor-binding domain"/>
    <property type="match status" value="1"/>
</dbReference>
<gene>
    <name evidence="3" type="ORF">ILYODFUR_028368</name>
</gene>
<feature type="non-terminal residue" evidence="3">
    <location>
        <position position="142"/>
    </location>
</feature>
<feature type="domain" description="Alpha-macroglobulin receptor-binding" evidence="2">
    <location>
        <begin position="25"/>
        <end position="118"/>
    </location>
</feature>
<protein>
    <recommendedName>
        <fullName evidence="2">Alpha-macroglobulin receptor-binding domain-containing protein</fullName>
    </recommendedName>
</protein>
<dbReference type="InterPro" id="IPR009048">
    <property type="entry name" value="A-macroglobulin_rcpt-bd"/>
</dbReference>
<sequence>MSMNVFVLLALFVFMCRYNNRVSNASMSVLNIGIPAGYLVDRNDLESLSNGDNQIFHKFEKYAVWPEIEPLIIYMKTVSNTQAEKISFKIQQMLAHHALQPAAVSVYDFHNKNCSKQIKEKMSTDDRFTKSCESTPTSKIEY</sequence>
<evidence type="ECO:0000256" key="1">
    <source>
        <dbReference type="SAM" id="SignalP"/>
    </source>
</evidence>
<dbReference type="SMART" id="SM01361">
    <property type="entry name" value="A2M_recep"/>
    <property type="match status" value="1"/>
</dbReference>
<feature type="signal peptide" evidence="1">
    <location>
        <begin position="1"/>
        <end position="25"/>
    </location>
</feature>
<feature type="chain" id="PRO_5047418147" description="Alpha-macroglobulin receptor-binding domain-containing protein" evidence="1">
    <location>
        <begin position="26"/>
        <end position="142"/>
    </location>
</feature>
<reference evidence="3 4" key="1">
    <citation type="submission" date="2021-06" db="EMBL/GenBank/DDBJ databases">
        <authorList>
            <person name="Palmer J.M."/>
        </authorList>
    </citation>
    <scope>NUCLEOTIDE SEQUENCE [LARGE SCALE GENOMIC DNA]</scope>
    <source>
        <strain evidence="4">if_2019</strain>
        <tissue evidence="3">Muscle</tissue>
    </source>
</reference>
<dbReference type="PANTHER" id="PTHR11412:SF81">
    <property type="entry name" value="COMPLEMENT C3"/>
    <property type="match status" value="1"/>
</dbReference>